<feature type="region of interest" description="Disordered" evidence="5">
    <location>
        <begin position="50"/>
        <end position="138"/>
    </location>
</feature>
<dbReference type="PROSITE" id="PS51352">
    <property type="entry name" value="THIOREDOXIN_2"/>
    <property type="match status" value="1"/>
</dbReference>
<dbReference type="InterPro" id="IPR050553">
    <property type="entry name" value="Thioredoxin_ResA/DsbE_sf"/>
</dbReference>
<feature type="domain" description="Thioredoxin" evidence="6">
    <location>
        <begin position="117"/>
        <end position="288"/>
    </location>
</feature>
<comment type="caution">
    <text evidence="7">The sequence shown here is derived from an EMBL/GenBank/DDBJ whole genome shotgun (WGS) entry which is preliminary data.</text>
</comment>
<sequence>MVPTAPSGSENASGPSSHFPQVSRPRFTRLHVWIGLTLLCGSLIGCGGEKSGEAGVSDSAPTTSSSADAGSSETANSETVPSPATNEGGLQLPDAPVPAGEATPGKTGPAEAGTGGIEMPDVAPGALDQSSNGTQDSGSDALIQYASWEEIKQFAKSTGKVTVVDMWSLACEPCLNEFPGLVELHKSFGDQVHCISVDVDYTGRKNDPPENYAPHVTAFLKAVGADFDNYICNTPSDDVFAAADVVSIPAVLVFDASGNVVKRFVDGGKDAGFTYAKDITPLVRQLMN</sequence>
<dbReference type="InterPro" id="IPR013766">
    <property type="entry name" value="Thioredoxin_domain"/>
</dbReference>
<comment type="subcellular location">
    <subcellularLocation>
        <location evidence="1">Cell envelope</location>
    </subcellularLocation>
</comment>
<feature type="compositionally biased region" description="Polar residues" evidence="5">
    <location>
        <begin position="1"/>
        <end position="20"/>
    </location>
</feature>
<evidence type="ECO:0000256" key="2">
    <source>
        <dbReference type="ARBA" id="ARBA00022748"/>
    </source>
</evidence>
<feature type="compositionally biased region" description="Low complexity" evidence="5">
    <location>
        <begin position="57"/>
        <end position="75"/>
    </location>
</feature>
<dbReference type="EMBL" id="SJPN01000005">
    <property type="protein sequence ID" value="TWU01176.1"/>
    <property type="molecule type" value="Genomic_DNA"/>
</dbReference>
<evidence type="ECO:0000259" key="6">
    <source>
        <dbReference type="PROSITE" id="PS51352"/>
    </source>
</evidence>
<dbReference type="OrthoDB" id="261812at2"/>
<gene>
    <name evidence="7" type="ORF">Pla52n_45480</name>
</gene>
<feature type="region of interest" description="Disordered" evidence="5">
    <location>
        <begin position="1"/>
        <end position="22"/>
    </location>
</feature>
<dbReference type="Proteomes" id="UP000320176">
    <property type="component" value="Unassembled WGS sequence"/>
</dbReference>
<evidence type="ECO:0000256" key="1">
    <source>
        <dbReference type="ARBA" id="ARBA00004196"/>
    </source>
</evidence>
<evidence type="ECO:0000256" key="3">
    <source>
        <dbReference type="ARBA" id="ARBA00023157"/>
    </source>
</evidence>
<proteinExistence type="predicted"/>
<name>A0A5C6AQ22_9BACT</name>
<dbReference type="InterPro" id="IPR036249">
    <property type="entry name" value="Thioredoxin-like_sf"/>
</dbReference>
<dbReference type="RefSeq" id="WP_146521646.1">
    <property type="nucleotide sequence ID" value="NZ_CP151726.1"/>
</dbReference>
<feature type="compositionally biased region" description="Polar residues" evidence="5">
    <location>
        <begin position="128"/>
        <end position="138"/>
    </location>
</feature>
<organism evidence="7 8">
    <name type="scientific">Stieleria varia</name>
    <dbReference type="NCBI Taxonomy" id="2528005"/>
    <lineage>
        <taxon>Bacteria</taxon>
        <taxon>Pseudomonadati</taxon>
        <taxon>Planctomycetota</taxon>
        <taxon>Planctomycetia</taxon>
        <taxon>Pirellulales</taxon>
        <taxon>Pirellulaceae</taxon>
        <taxon>Stieleria</taxon>
    </lineage>
</organism>
<reference evidence="7 8" key="1">
    <citation type="submission" date="2019-02" db="EMBL/GenBank/DDBJ databases">
        <title>Deep-cultivation of Planctomycetes and their phenomic and genomic characterization uncovers novel biology.</title>
        <authorList>
            <person name="Wiegand S."/>
            <person name="Jogler M."/>
            <person name="Boedeker C."/>
            <person name="Pinto D."/>
            <person name="Vollmers J."/>
            <person name="Rivas-Marin E."/>
            <person name="Kohn T."/>
            <person name="Peeters S.H."/>
            <person name="Heuer A."/>
            <person name="Rast P."/>
            <person name="Oberbeckmann S."/>
            <person name="Bunk B."/>
            <person name="Jeske O."/>
            <person name="Meyerdierks A."/>
            <person name="Storesund J.E."/>
            <person name="Kallscheuer N."/>
            <person name="Luecker S."/>
            <person name="Lage O.M."/>
            <person name="Pohl T."/>
            <person name="Merkel B.J."/>
            <person name="Hornburger P."/>
            <person name="Mueller R.-W."/>
            <person name="Bruemmer F."/>
            <person name="Labrenz M."/>
            <person name="Spormann A.M."/>
            <person name="Op Den Camp H."/>
            <person name="Overmann J."/>
            <person name="Amann R."/>
            <person name="Jetten M.S.M."/>
            <person name="Mascher T."/>
            <person name="Medema M.H."/>
            <person name="Devos D.P."/>
            <person name="Kaster A.-K."/>
            <person name="Ovreas L."/>
            <person name="Rohde M."/>
            <person name="Galperin M.Y."/>
            <person name="Jogler C."/>
        </authorList>
    </citation>
    <scope>NUCLEOTIDE SEQUENCE [LARGE SCALE GENOMIC DNA]</scope>
    <source>
        <strain evidence="7 8">Pla52n</strain>
    </source>
</reference>
<feature type="compositionally biased region" description="Polar residues" evidence="5">
    <location>
        <begin position="76"/>
        <end position="85"/>
    </location>
</feature>
<dbReference type="GO" id="GO:0030313">
    <property type="term" value="C:cell envelope"/>
    <property type="evidence" value="ECO:0007669"/>
    <property type="project" value="UniProtKB-SubCell"/>
</dbReference>
<dbReference type="GO" id="GO:0017004">
    <property type="term" value="P:cytochrome complex assembly"/>
    <property type="evidence" value="ECO:0007669"/>
    <property type="project" value="UniProtKB-KW"/>
</dbReference>
<dbReference type="Pfam" id="PF13905">
    <property type="entry name" value="Thioredoxin_8"/>
    <property type="match status" value="1"/>
</dbReference>
<keyword evidence="4" id="KW-0676">Redox-active center</keyword>
<dbReference type="PANTHER" id="PTHR42852">
    <property type="entry name" value="THIOL:DISULFIDE INTERCHANGE PROTEIN DSBE"/>
    <property type="match status" value="1"/>
</dbReference>
<evidence type="ECO:0000313" key="8">
    <source>
        <dbReference type="Proteomes" id="UP000320176"/>
    </source>
</evidence>
<dbReference type="CDD" id="cd02966">
    <property type="entry name" value="TlpA_like_family"/>
    <property type="match status" value="1"/>
</dbReference>
<dbReference type="Gene3D" id="3.40.30.10">
    <property type="entry name" value="Glutaredoxin"/>
    <property type="match status" value="1"/>
</dbReference>
<evidence type="ECO:0000313" key="7">
    <source>
        <dbReference type="EMBL" id="TWU01176.1"/>
    </source>
</evidence>
<dbReference type="InterPro" id="IPR012336">
    <property type="entry name" value="Thioredoxin-like_fold"/>
</dbReference>
<keyword evidence="3" id="KW-1015">Disulfide bond</keyword>
<protein>
    <submittedName>
        <fullName evidence="7">Thiol-disulfide oxidoreductase</fullName>
    </submittedName>
</protein>
<dbReference type="SUPFAM" id="SSF52833">
    <property type="entry name" value="Thioredoxin-like"/>
    <property type="match status" value="1"/>
</dbReference>
<dbReference type="PANTHER" id="PTHR42852:SF6">
    <property type="entry name" value="THIOL:DISULFIDE INTERCHANGE PROTEIN DSBE"/>
    <property type="match status" value="1"/>
</dbReference>
<dbReference type="AlphaFoldDB" id="A0A5C6AQ22"/>
<evidence type="ECO:0000256" key="4">
    <source>
        <dbReference type="ARBA" id="ARBA00023284"/>
    </source>
</evidence>
<accession>A0A5C6AQ22</accession>
<keyword evidence="2" id="KW-0201">Cytochrome c-type biogenesis</keyword>
<evidence type="ECO:0000256" key="5">
    <source>
        <dbReference type="SAM" id="MobiDB-lite"/>
    </source>
</evidence>
<keyword evidence="8" id="KW-1185">Reference proteome</keyword>